<dbReference type="InterPro" id="IPR058376">
    <property type="entry name" value="DUF8063"/>
</dbReference>
<evidence type="ECO:0000313" key="2">
    <source>
        <dbReference type="EMBL" id="AFD04002.1"/>
    </source>
</evidence>
<dbReference type="Pfam" id="PF26259">
    <property type="entry name" value="DUF8063"/>
    <property type="match status" value="1"/>
</dbReference>
<keyword evidence="1" id="KW-0472">Membrane</keyword>
<dbReference type="RefSeq" id="YP_005454275.1">
    <property type="nucleotide sequence ID" value="NC_017088.1"/>
</dbReference>
<reference evidence="2 3" key="1">
    <citation type="journal article" date="2012" name="Nucleic Acids Res.">
        <title>Related haloarchaeal pleomorphic viruses contain different genome types.</title>
        <authorList>
            <person name="Sencilo A."/>
            <person name="Paulin L."/>
            <person name="Kellner S."/>
            <person name="Helm M."/>
            <person name="Roine E."/>
        </authorList>
    </citation>
    <scope>NUCLEOTIDE SEQUENCE [LARGE SCALE GENOMIC DNA]</scope>
</reference>
<dbReference type="GeneID" id="11948261"/>
<dbReference type="Proteomes" id="UP000007572">
    <property type="component" value="Segment"/>
</dbReference>
<evidence type="ECO:0000313" key="3">
    <source>
        <dbReference type="Proteomes" id="UP000007572"/>
    </source>
</evidence>
<name>H9ABN2_9VIRU</name>
<protein>
    <submittedName>
        <fullName evidence="2">ORF3</fullName>
    </submittedName>
</protein>
<sequence length="190" mass="19505">MNTIFRITLIGLLGIALAMGMGGAAAQGDGEAVPINVTVEGGETEADTLANQEEIRLEETTTLTGWEFVDGTARIGVEVDRPTRISISDNVAGLGEEGATRIPVVTQRVFPGTTVIAVPVESFAGGNAVSVAAGGEGVRISTAMDESGNDPFRHFGGESGLFSGMLLALVSAVGGAGWVLRREDKGVMEA</sequence>
<keyword evidence="3" id="KW-1185">Reference proteome</keyword>
<keyword evidence="1" id="KW-1133">Transmembrane helix</keyword>
<dbReference type="KEGG" id="vg:11948261"/>
<gene>
    <name evidence="2" type="primary">ORF3</name>
</gene>
<accession>H9ABN2</accession>
<dbReference type="EMBL" id="JN882265">
    <property type="protein sequence ID" value="AFD04002.1"/>
    <property type="molecule type" value="Genomic_DNA"/>
</dbReference>
<keyword evidence="1" id="KW-0812">Transmembrane</keyword>
<feature type="transmembrane region" description="Helical" evidence="1">
    <location>
        <begin position="161"/>
        <end position="180"/>
    </location>
</feature>
<evidence type="ECO:0000256" key="1">
    <source>
        <dbReference type="SAM" id="Phobius"/>
    </source>
</evidence>
<organism evidence="2 3">
    <name type="scientific">Halorubrum pleomorphic virus 3</name>
    <dbReference type="NCBI Taxonomy" id="1156720"/>
    <lineage>
        <taxon>Viruses</taxon>
        <taxon>Monodnaviria</taxon>
        <taxon>Trapavirae</taxon>
        <taxon>Saleviricota</taxon>
        <taxon>Huolimaviricetes</taxon>
        <taxon>Haloruvirales</taxon>
        <taxon>Pleolipoviridae</taxon>
        <taxon>Betapleolipovirus</taxon>
        <taxon>Betapleolipovirus kalvoae</taxon>
        <taxon>Betapleolipovirus HRPV3</taxon>
    </lineage>
</organism>
<proteinExistence type="predicted"/>